<reference evidence="1 2" key="1">
    <citation type="submission" date="2024-06" db="EMBL/GenBank/DDBJ databases">
        <title>Genomic Encyclopedia of Type Strains, Phase IV (KMG-IV): sequencing the most valuable type-strain genomes for metagenomic binning, comparative biology and taxonomic classification.</title>
        <authorList>
            <person name="Goeker M."/>
        </authorList>
    </citation>
    <scope>NUCLEOTIDE SEQUENCE [LARGE SCALE GENOMIC DNA]</scope>
    <source>
        <strain evidence="1 2">DSM 19730</strain>
    </source>
</reference>
<evidence type="ECO:0000313" key="1">
    <source>
        <dbReference type="EMBL" id="MET3661557.1"/>
    </source>
</evidence>
<proteinExistence type="predicted"/>
<sequence length="31" mass="3327">MSTLFVPDDAPERIVRPACCLPAGPTNERGL</sequence>
<gene>
    <name evidence="1" type="ORF">ABID44_001883</name>
</gene>
<organism evidence="1 2">
    <name type="scientific">Aquamicrobium ahrensii</name>
    <dbReference type="NCBI Taxonomy" id="469551"/>
    <lineage>
        <taxon>Bacteria</taxon>
        <taxon>Pseudomonadati</taxon>
        <taxon>Pseudomonadota</taxon>
        <taxon>Alphaproteobacteria</taxon>
        <taxon>Hyphomicrobiales</taxon>
        <taxon>Phyllobacteriaceae</taxon>
        <taxon>Aquamicrobium</taxon>
    </lineage>
</organism>
<dbReference type="Proteomes" id="UP001549143">
    <property type="component" value="Unassembled WGS sequence"/>
</dbReference>
<protein>
    <submittedName>
        <fullName evidence="1">Uncharacterized protein</fullName>
    </submittedName>
</protein>
<evidence type="ECO:0000313" key="2">
    <source>
        <dbReference type="Proteomes" id="UP001549143"/>
    </source>
</evidence>
<comment type="caution">
    <text evidence="1">The sequence shown here is derived from an EMBL/GenBank/DDBJ whole genome shotgun (WGS) entry which is preliminary data.</text>
</comment>
<name>A0ABV2KKE4_9HYPH</name>
<keyword evidence="2" id="KW-1185">Reference proteome</keyword>
<dbReference type="EMBL" id="JBEPMN010000005">
    <property type="protein sequence ID" value="MET3661557.1"/>
    <property type="molecule type" value="Genomic_DNA"/>
</dbReference>
<accession>A0ABV2KKE4</accession>